<feature type="binding site" evidence="14">
    <location>
        <position position="162"/>
    </location>
    <ligand>
        <name>Na(+)</name>
        <dbReference type="ChEBI" id="CHEBI:29101"/>
    </ligand>
</feature>
<dbReference type="InterPro" id="IPR023333">
    <property type="entry name" value="Proteasome_suB-type"/>
</dbReference>
<reference evidence="16 17" key="1">
    <citation type="submission" date="2019-10" db="EMBL/GenBank/DDBJ databases">
        <title>Whole-genome sequence of the purple nonsulfur photosynthetic bacterium Rhodocyclus tenuis.</title>
        <authorList>
            <person name="Kyndt J.A."/>
            <person name="Meyer T.E."/>
        </authorList>
    </citation>
    <scope>NUCLEOTIDE SEQUENCE [LARGE SCALE GENOMIC DNA]</scope>
    <source>
        <strain evidence="16 17">DSM 110</strain>
    </source>
</reference>
<evidence type="ECO:0000256" key="2">
    <source>
        <dbReference type="ARBA" id="ARBA00006053"/>
    </source>
</evidence>
<dbReference type="InterPro" id="IPR001353">
    <property type="entry name" value="Proteasome_sua/b"/>
</dbReference>
<dbReference type="EC" id="3.4.25.2" evidence="12 14"/>
<dbReference type="SUPFAM" id="SSF56235">
    <property type="entry name" value="N-terminal nucleophile aminohydrolases (Ntn hydrolases)"/>
    <property type="match status" value="1"/>
</dbReference>
<keyword evidence="9 14" id="KW-0915">Sodium</keyword>
<keyword evidence="7 14" id="KW-0479">Metal-binding</keyword>
<keyword evidence="6 14" id="KW-0888">Threonine protease</keyword>
<evidence type="ECO:0000313" key="17">
    <source>
        <dbReference type="Proteomes" id="UP000480275"/>
    </source>
</evidence>
<dbReference type="HAMAP" id="MF_00248">
    <property type="entry name" value="HslV"/>
    <property type="match status" value="1"/>
</dbReference>
<keyword evidence="3 14" id="KW-0963">Cytoplasm</keyword>
<dbReference type="Pfam" id="PF00227">
    <property type="entry name" value="Proteasome"/>
    <property type="match status" value="1"/>
</dbReference>
<dbReference type="InterPro" id="IPR022281">
    <property type="entry name" value="ATP-dep_Prtase_HsIV_su"/>
</dbReference>
<evidence type="ECO:0000256" key="11">
    <source>
        <dbReference type="ARBA" id="ARBA00064434"/>
    </source>
</evidence>
<dbReference type="PANTHER" id="PTHR32194:SF0">
    <property type="entry name" value="ATP-DEPENDENT PROTEASE SUBUNIT HSLV"/>
    <property type="match status" value="1"/>
</dbReference>
<dbReference type="Gene3D" id="3.60.20.10">
    <property type="entry name" value="Glutamine Phosphoribosylpyrophosphate, subunit 1, domain 1"/>
    <property type="match status" value="1"/>
</dbReference>
<comment type="similarity">
    <text evidence="2 14">Belongs to the peptidase T1B family. HslV subfamily.</text>
</comment>
<evidence type="ECO:0000256" key="15">
    <source>
        <dbReference type="SAM" id="MobiDB-lite"/>
    </source>
</evidence>
<feature type="region of interest" description="Disordered" evidence="15">
    <location>
        <begin position="181"/>
        <end position="200"/>
    </location>
</feature>
<evidence type="ECO:0000256" key="12">
    <source>
        <dbReference type="ARBA" id="ARBA00066335"/>
    </source>
</evidence>
<dbReference type="PROSITE" id="PS51476">
    <property type="entry name" value="PROTEASOME_BETA_2"/>
    <property type="match status" value="1"/>
</dbReference>
<dbReference type="NCBIfam" id="NF003964">
    <property type="entry name" value="PRK05456.1"/>
    <property type="match status" value="1"/>
</dbReference>
<comment type="function">
    <text evidence="14">Protease subunit of a proteasome-like degradation complex believed to be a general protein degrading machinery.</text>
</comment>
<comment type="activity regulation">
    <text evidence="14">Allosterically activated by HslU binding.</text>
</comment>
<evidence type="ECO:0000256" key="7">
    <source>
        <dbReference type="ARBA" id="ARBA00022723"/>
    </source>
</evidence>
<dbReference type="GO" id="GO:0004298">
    <property type="term" value="F:threonine-type endopeptidase activity"/>
    <property type="evidence" value="ECO:0007669"/>
    <property type="project" value="UniProtKB-KW"/>
</dbReference>
<evidence type="ECO:0000313" key="16">
    <source>
        <dbReference type="EMBL" id="MQY51925.1"/>
    </source>
</evidence>
<evidence type="ECO:0000256" key="10">
    <source>
        <dbReference type="ARBA" id="ARBA00052385"/>
    </source>
</evidence>
<dbReference type="Proteomes" id="UP000480275">
    <property type="component" value="Unassembled WGS sequence"/>
</dbReference>
<dbReference type="EMBL" id="WIXJ01000005">
    <property type="protein sequence ID" value="MQY51925.1"/>
    <property type="molecule type" value="Genomic_DNA"/>
</dbReference>
<dbReference type="FunFam" id="3.60.20.10:FF:000002">
    <property type="entry name" value="ATP-dependent protease subunit HslV"/>
    <property type="match status" value="1"/>
</dbReference>
<feature type="active site" evidence="14">
    <location>
        <position position="7"/>
    </location>
</feature>
<keyword evidence="4 14" id="KW-0021">Allosteric enzyme</keyword>
<dbReference type="InterPro" id="IPR029055">
    <property type="entry name" value="Ntn_hydrolases_N"/>
</dbReference>
<accession>A0A6L5JX50</accession>
<dbReference type="NCBIfam" id="TIGR03692">
    <property type="entry name" value="ATP_dep_HslV"/>
    <property type="match status" value="1"/>
</dbReference>
<dbReference type="GO" id="GO:0005839">
    <property type="term" value="C:proteasome core complex"/>
    <property type="evidence" value="ECO:0007669"/>
    <property type="project" value="InterPro"/>
</dbReference>
<dbReference type="AlphaFoldDB" id="A0A6L5JX50"/>
<feature type="binding site" evidence="14">
    <location>
        <position position="168"/>
    </location>
    <ligand>
        <name>Na(+)</name>
        <dbReference type="ChEBI" id="CHEBI:29101"/>
    </ligand>
</feature>
<dbReference type="PIRSF" id="PIRSF039093">
    <property type="entry name" value="HslV"/>
    <property type="match status" value="1"/>
</dbReference>
<proteinExistence type="inferred from homology"/>
<evidence type="ECO:0000256" key="5">
    <source>
        <dbReference type="ARBA" id="ARBA00022670"/>
    </source>
</evidence>
<dbReference type="GO" id="GO:0046872">
    <property type="term" value="F:metal ion binding"/>
    <property type="evidence" value="ECO:0007669"/>
    <property type="project" value="UniProtKB-KW"/>
</dbReference>
<dbReference type="GO" id="GO:0051603">
    <property type="term" value="P:proteolysis involved in protein catabolic process"/>
    <property type="evidence" value="ECO:0007669"/>
    <property type="project" value="InterPro"/>
</dbReference>
<comment type="subunit">
    <text evidence="11 14">A double ring-shaped homohexamer of HslV is capped on each side by a ring-shaped HslU homohexamer. The assembly of the HslU/HslV complex is dependent on binding of ATP.</text>
</comment>
<evidence type="ECO:0000256" key="1">
    <source>
        <dbReference type="ARBA" id="ARBA00004496"/>
    </source>
</evidence>
<dbReference type="PANTHER" id="PTHR32194">
    <property type="entry name" value="METALLOPROTEASE TLDD"/>
    <property type="match status" value="1"/>
</dbReference>
<dbReference type="OrthoDB" id="9804884at2"/>
<evidence type="ECO:0000256" key="4">
    <source>
        <dbReference type="ARBA" id="ARBA00022533"/>
    </source>
</evidence>
<feature type="binding site" evidence="14">
    <location>
        <position position="165"/>
    </location>
    <ligand>
        <name>Na(+)</name>
        <dbReference type="ChEBI" id="CHEBI:29101"/>
    </ligand>
</feature>
<dbReference type="GO" id="GO:0009376">
    <property type="term" value="C:HslUV protease complex"/>
    <property type="evidence" value="ECO:0007669"/>
    <property type="project" value="UniProtKB-UniRule"/>
</dbReference>
<evidence type="ECO:0000256" key="3">
    <source>
        <dbReference type="ARBA" id="ARBA00022490"/>
    </source>
</evidence>
<sequence length="200" mass="21477">MEQYHGTTILSVRRGTQVAMGGDGQVTLGNIVVKAGARKVRRIHHGKILVGFAGGTADAFTLFERLEARLDKHQGILLRAAVELAREWRSDRALRRLEAMLAVADRDHSLIITGNGDVLEPELGIVAIGSGGAYAQAAARGLWENTPLPAIEVVRKSLEIAADLCIYTNRNFTLESLDETAESARQRGAADEATPPAAAD</sequence>
<keyword evidence="8 14" id="KW-0378">Hydrolase</keyword>
<gene>
    <name evidence="14 16" type="primary">hslV</name>
    <name evidence="16" type="ORF">GHK24_09060</name>
</gene>
<keyword evidence="5 14" id="KW-0645">Protease</keyword>
<dbReference type="CDD" id="cd01913">
    <property type="entry name" value="protease_HslV"/>
    <property type="match status" value="1"/>
</dbReference>
<evidence type="ECO:0000256" key="6">
    <source>
        <dbReference type="ARBA" id="ARBA00022698"/>
    </source>
</evidence>
<comment type="subcellular location">
    <subcellularLocation>
        <location evidence="1 14">Cytoplasm</location>
    </subcellularLocation>
</comment>
<organism evidence="16 17">
    <name type="scientific">Rhodocyclus tenuis</name>
    <name type="common">Rhodospirillum tenue</name>
    <dbReference type="NCBI Taxonomy" id="1066"/>
    <lineage>
        <taxon>Bacteria</taxon>
        <taxon>Pseudomonadati</taxon>
        <taxon>Pseudomonadota</taxon>
        <taxon>Betaproteobacteria</taxon>
        <taxon>Rhodocyclales</taxon>
        <taxon>Rhodocyclaceae</taxon>
        <taxon>Rhodocyclus</taxon>
    </lineage>
</organism>
<evidence type="ECO:0000256" key="14">
    <source>
        <dbReference type="HAMAP-Rule" id="MF_00248"/>
    </source>
</evidence>
<evidence type="ECO:0000256" key="8">
    <source>
        <dbReference type="ARBA" id="ARBA00022801"/>
    </source>
</evidence>
<feature type="compositionally biased region" description="Low complexity" evidence="15">
    <location>
        <begin position="191"/>
        <end position="200"/>
    </location>
</feature>
<protein>
    <recommendedName>
        <fullName evidence="13 14">ATP-dependent protease subunit HslV</fullName>
        <ecNumber evidence="12 14">3.4.25.2</ecNumber>
    </recommendedName>
</protein>
<comment type="catalytic activity">
    <reaction evidence="10 14">
        <text>ATP-dependent cleavage of peptide bonds with broad specificity.</text>
        <dbReference type="EC" id="3.4.25.2"/>
    </reaction>
</comment>
<evidence type="ECO:0000256" key="13">
    <source>
        <dbReference type="ARBA" id="ARBA00074399"/>
    </source>
</evidence>
<evidence type="ECO:0000256" key="9">
    <source>
        <dbReference type="ARBA" id="ARBA00023053"/>
    </source>
</evidence>
<name>A0A6L5JX50_RHOTE</name>
<comment type="caution">
    <text evidence="16">The sequence shown here is derived from an EMBL/GenBank/DDBJ whole genome shotgun (WGS) entry which is preliminary data.</text>
</comment>